<accession>A0ACA9R234</accession>
<comment type="caution">
    <text evidence="1">The sequence shown here is derived from an EMBL/GenBank/DDBJ whole genome shotgun (WGS) entry which is preliminary data.</text>
</comment>
<protein>
    <submittedName>
        <fullName evidence="1">11043_t:CDS:1</fullName>
    </submittedName>
</protein>
<keyword evidence="2" id="KW-1185">Reference proteome</keyword>
<evidence type="ECO:0000313" key="2">
    <source>
        <dbReference type="Proteomes" id="UP000789525"/>
    </source>
</evidence>
<proteinExistence type="predicted"/>
<gene>
    <name evidence="1" type="ORF">ACOLOM_LOCUS13944</name>
</gene>
<dbReference type="EMBL" id="CAJVPT010066445">
    <property type="protein sequence ID" value="CAG8773414.1"/>
    <property type="molecule type" value="Genomic_DNA"/>
</dbReference>
<evidence type="ECO:0000313" key="1">
    <source>
        <dbReference type="EMBL" id="CAG8773414.1"/>
    </source>
</evidence>
<organism evidence="1 2">
    <name type="scientific">Acaulospora colombiana</name>
    <dbReference type="NCBI Taxonomy" id="27376"/>
    <lineage>
        <taxon>Eukaryota</taxon>
        <taxon>Fungi</taxon>
        <taxon>Fungi incertae sedis</taxon>
        <taxon>Mucoromycota</taxon>
        <taxon>Glomeromycotina</taxon>
        <taxon>Glomeromycetes</taxon>
        <taxon>Diversisporales</taxon>
        <taxon>Acaulosporaceae</taxon>
        <taxon>Acaulospora</taxon>
    </lineage>
</organism>
<feature type="non-terminal residue" evidence="1">
    <location>
        <position position="130"/>
    </location>
</feature>
<reference evidence="1" key="1">
    <citation type="submission" date="2021-06" db="EMBL/GenBank/DDBJ databases">
        <authorList>
            <person name="Kallberg Y."/>
            <person name="Tangrot J."/>
            <person name="Rosling A."/>
        </authorList>
    </citation>
    <scope>NUCLEOTIDE SEQUENCE</scope>
    <source>
        <strain evidence="1">CL356</strain>
    </source>
</reference>
<feature type="non-terminal residue" evidence="1">
    <location>
        <position position="1"/>
    </location>
</feature>
<name>A0ACA9R234_9GLOM</name>
<sequence>CDPSVIPLAVDPTNGKFINATRVVCKPMHWVENNTLLMIEAGVQRLSFDLTRNHNNESSGNSSKVLICVNLDFRDFENLLFFFGLNCWRNICDTKSPQEKLGGPASQRTDFEDSILQPHTVDADMETDLS</sequence>
<dbReference type="Proteomes" id="UP000789525">
    <property type="component" value="Unassembled WGS sequence"/>
</dbReference>